<dbReference type="EMBL" id="JAMQJY010000001">
    <property type="protein sequence ID" value="MCM2675645.1"/>
    <property type="molecule type" value="Genomic_DNA"/>
</dbReference>
<evidence type="ECO:0000256" key="4">
    <source>
        <dbReference type="ARBA" id="ARBA00022801"/>
    </source>
</evidence>
<dbReference type="CDD" id="cd01748">
    <property type="entry name" value="GATase1_IGP_Synthase"/>
    <property type="match status" value="1"/>
</dbReference>
<dbReference type="Proteomes" id="UP001203665">
    <property type="component" value="Unassembled WGS sequence"/>
</dbReference>
<feature type="active site" description="Nucleophile" evidence="10">
    <location>
        <position position="79"/>
    </location>
</feature>
<dbReference type="SUPFAM" id="SSF52317">
    <property type="entry name" value="Class I glutamine amidotransferase-like"/>
    <property type="match status" value="1"/>
</dbReference>
<keyword evidence="13" id="KW-1185">Reference proteome</keyword>
<dbReference type="PANTHER" id="PTHR42701:SF1">
    <property type="entry name" value="IMIDAZOLE GLYCEROL PHOSPHATE SYNTHASE SUBUNIT HISH"/>
    <property type="match status" value="1"/>
</dbReference>
<evidence type="ECO:0000256" key="9">
    <source>
        <dbReference type="ARBA" id="ARBA00049534"/>
    </source>
</evidence>
<comment type="subcellular location">
    <subcellularLocation>
        <location evidence="10">Cytoplasm</location>
    </subcellularLocation>
</comment>
<keyword evidence="4 10" id="KW-0378">Hydrolase</keyword>
<dbReference type="InterPro" id="IPR010139">
    <property type="entry name" value="Imidazole-glycPsynth_HisH"/>
</dbReference>
<evidence type="ECO:0000256" key="1">
    <source>
        <dbReference type="ARBA" id="ARBA00005091"/>
    </source>
</evidence>
<dbReference type="PROSITE" id="PS51273">
    <property type="entry name" value="GATASE_TYPE_1"/>
    <property type="match status" value="1"/>
</dbReference>
<comment type="catalytic activity">
    <reaction evidence="8 10">
        <text>5-[(5-phospho-1-deoxy-D-ribulos-1-ylimino)methylamino]-1-(5-phospho-beta-D-ribosyl)imidazole-4-carboxamide + L-glutamine = D-erythro-1-(imidazol-4-yl)glycerol 3-phosphate + 5-amino-1-(5-phospho-beta-D-ribosyl)imidazole-4-carboxamide + L-glutamate + H(+)</text>
        <dbReference type="Rhea" id="RHEA:24793"/>
        <dbReference type="ChEBI" id="CHEBI:15378"/>
        <dbReference type="ChEBI" id="CHEBI:29985"/>
        <dbReference type="ChEBI" id="CHEBI:58278"/>
        <dbReference type="ChEBI" id="CHEBI:58359"/>
        <dbReference type="ChEBI" id="CHEBI:58475"/>
        <dbReference type="ChEBI" id="CHEBI:58525"/>
        <dbReference type="EC" id="4.3.2.10"/>
    </reaction>
</comment>
<gene>
    <name evidence="10 12" type="primary">hisH</name>
    <name evidence="12" type="ORF">NDM98_09160</name>
</gene>
<keyword evidence="6 10" id="KW-0368">Histidine biosynthesis</keyword>
<evidence type="ECO:0000256" key="2">
    <source>
        <dbReference type="ARBA" id="ARBA00011152"/>
    </source>
</evidence>
<dbReference type="GO" id="GO:0016829">
    <property type="term" value="F:lyase activity"/>
    <property type="evidence" value="ECO:0007669"/>
    <property type="project" value="UniProtKB-KW"/>
</dbReference>
<evidence type="ECO:0000313" key="13">
    <source>
        <dbReference type="Proteomes" id="UP001203665"/>
    </source>
</evidence>
<keyword evidence="7 10" id="KW-0456">Lyase</keyword>
<evidence type="ECO:0000259" key="11">
    <source>
        <dbReference type="Pfam" id="PF00117"/>
    </source>
</evidence>
<dbReference type="Pfam" id="PF00117">
    <property type="entry name" value="GATase"/>
    <property type="match status" value="1"/>
</dbReference>
<proteinExistence type="inferred from homology"/>
<feature type="active site" evidence="10">
    <location>
        <position position="188"/>
    </location>
</feature>
<dbReference type="PIRSF" id="PIRSF000495">
    <property type="entry name" value="Amidotransf_hisH"/>
    <property type="match status" value="1"/>
</dbReference>
<sequence>MIGIVDYGMGNLHSVSKAMERIGLPYVISDDLDVLKTTDGLLLPGVGAFPDAMDILNESGKAEFLRQWAADGKPLMGICLGMQLLFEESEEHRQTKGLSLLPGKVVKFQGQMEDGSSYKVPHMGWNQLQFHQQHPLLNDVEQGYVYFVHSYVVQTEDKQILLATSDYHQDVPAIVGRGSVVGTQFHPEKSSVVGMDLLTNFGQLVEKGVKLHD</sequence>
<evidence type="ECO:0000256" key="3">
    <source>
        <dbReference type="ARBA" id="ARBA00022605"/>
    </source>
</evidence>
<feature type="domain" description="Glutamine amidotransferase" evidence="11">
    <location>
        <begin position="4"/>
        <end position="201"/>
    </location>
</feature>
<dbReference type="PROSITE" id="PS51274">
    <property type="entry name" value="GATASE_COBBQ"/>
    <property type="match status" value="1"/>
</dbReference>
<dbReference type="EC" id="3.5.1.2" evidence="10"/>
<dbReference type="InterPro" id="IPR017926">
    <property type="entry name" value="GATASE"/>
</dbReference>
<reference evidence="12" key="1">
    <citation type="submission" date="2022-06" db="EMBL/GenBank/DDBJ databases">
        <title>Alkalicoccobacillus porphyridii sp. nov., isolated from a marine red alga, Porphyridium purpureum and reclassification of Shouchella plakortidis and Shouchella gibsonii as Alkalicoccobacillus plakortidis comb. nov. and Alkalicoccobacillus gibsonii comb. nov.</title>
        <authorList>
            <person name="Kim K.H."/>
            <person name="Lee J.K."/>
            <person name="Han D.M."/>
            <person name="Baek J.H."/>
            <person name="Jeon C.O."/>
        </authorList>
    </citation>
    <scope>NUCLEOTIDE SEQUENCE</scope>
    <source>
        <strain evidence="12">DSM 19153</strain>
    </source>
</reference>
<protein>
    <recommendedName>
        <fullName evidence="10">Imidazole glycerol phosphate synthase subunit HisH</fullName>
        <ecNumber evidence="10">4.3.2.10</ecNumber>
    </recommendedName>
    <alternativeName>
        <fullName evidence="10">IGP synthase glutaminase subunit</fullName>
        <ecNumber evidence="10">3.5.1.2</ecNumber>
    </alternativeName>
    <alternativeName>
        <fullName evidence="10">IGP synthase subunit HisH</fullName>
    </alternativeName>
    <alternativeName>
        <fullName evidence="10">ImGP synthase subunit HisH</fullName>
        <shortName evidence="10">IGPS subunit HisH</shortName>
    </alternativeName>
</protein>
<dbReference type="HAMAP" id="MF_00278">
    <property type="entry name" value="HisH"/>
    <property type="match status" value="1"/>
</dbReference>
<feature type="active site" evidence="10">
    <location>
        <position position="186"/>
    </location>
</feature>
<evidence type="ECO:0000256" key="10">
    <source>
        <dbReference type="HAMAP-Rule" id="MF_00278"/>
    </source>
</evidence>
<organism evidence="12 13">
    <name type="scientific">Alkalicoccobacillus plakortidis</name>
    <dbReference type="NCBI Taxonomy" id="444060"/>
    <lineage>
        <taxon>Bacteria</taxon>
        <taxon>Bacillati</taxon>
        <taxon>Bacillota</taxon>
        <taxon>Bacilli</taxon>
        <taxon>Bacillales</taxon>
        <taxon>Bacillaceae</taxon>
        <taxon>Alkalicoccobacillus</taxon>
    </lineage>
</organism>
<evidence type="ECO:0000256" key="5">
    <source>
        <dbReference type="ARBA" id="ARBA00022962"/>
    </source>
</evidence>
<comment type="catalytic activity">
    <reaction evidence="9 10">
        <text>L-glutamine + H2O = L-glutamate + NH4(+)</text>
        <dbReference type="Rhea" id="RHEA:15889"/>
        <dbReference type="ChEBI" id="CHEBI:15377"/>
        <dbReference type="ChEBI" id="CHEBI:28938"/>
        <dbReference type="ChEBI" id="CHEBI:29985"/>
        <dbReference type="ChEBI" id="CHEBI:58359"/>
        <dbReference type="EC" id="3.5.1.2"/>
    </reaction>
</comment>
<evidence type="ECO:0000256" key="8">
    <source>
        <dbReference type="ARBA" id="ARBA00047838"/>
    </source>
</evidence>
<name>A0ABT0XIQ6_9BACI</name>
<dbReference type="InterPro" id="IPR029062">
    <property type="entry name" value="Class_I_gatase-like"/>
</dbReference>
<evidence type="ECO:0000313" key="12">
    <source>
        <dbReference type="EMBL" id="MCM2675645.1"/>
    </source>
</evidence>
<comment type="caution">
    <text evidence="12">The sequence shown here is derived from an EMBL/GenBank/DDBJ whole genome shotgun (WGS) entry which is preliminary data.</text>
</comment>
<comment type="function">
    <text evidence="10">IGPS catalyzes the conversion of PRFAR and glutamine to IGP, AICAR and glutamate. The HisH subunit catalyzes the hydrolysis of glutamine to glutamate and ammonia as part of the synthesis of IGP and AICAR. The resulting ammonia molecule is channeled to the active site of HisF.</text>
</comment>
<keyword evidence="10" id="KW-0963">Cytoplasm</keyword>
<dbReference type="EC" id="4.3.2.10" evidence="10"/>
<comment type="pathway">
    <text evidence="1 10">Amino-acid biosynthesis; L-histidine biosynthesis; L-histidine from 5-phospho-alpha-D-ribose 1-diphosphate: step 5/9.</text>
</comment>
<comment type="subunit">
    <text evidence="2 10">Heterodimer of HisH and HisF.</text>
</comment>
<keyword evidence="5 10" id="KW-0315">Glutamine amidotransferase</keyword>
<dbReference type="NCBIfam" id="TIGR01855">
    <property type="entry name" value="IMP_synth_hisH"/>
    <property type="match status" value="1"/>
</dbReference>
<dbReference type="Gene3D" id="3.40.50.880">
    <property type="match status" value="1"/>
</dbReference>
<accession>A0ABT0XIQ6</accession>
<evidence type="ECO:0000256" key="6">
    <source>
        <dbReference type="ARBA" id="ARBA00023102"/>
    </source>
</evidence>
<evidence type="ECO:0000256" key="7">
    <source>
        <dbReference type="ARBA" id="ARBA00023239"/>
    </source>
</evidence>
<keyword evidence="3 10" id="KW-0028">Amino-acid biosynthesis</keyword>
<dbReference type="PANTHER" id="PTHR42701">
    <property type="entry name" value="IMIDAZOLE GLYCEROL PHOSPHATE SYNTHASE SUBUNIT HISH"/>
    <property type="match status" value="1"/>
</dbReference>
<dbReference type="RefSeq" id="WP_251606622.1">
    <property type="nucleotide sequence ID" value="NZ_JAMQJY010000001.1"/>
</dbReference>